<dbReference type="EMBL" id="CAMPGE010004239">
    <property type="protein sequence ID" value="CAI2363088.1"/>
    <property type="molecule type" value="Genomic_DNA"/>
</dbReference>
<evidence type="ECO:0000259" key="4">
    <source>
        <dbReference type="Pfam" id="PF22646"/>
    </source>
</evidence>
<protein>
    <submittedName>
        <fullName evidence="6">Uncharacterized protein</fullName>
    </submittedName>
</protein>
<feature type="repeat" description="HEAT" evidence="3">
    <location>
        <begin position="283"/>
        <end position="321"/>
    </location>
</feature>
<dbReference type="InterPro" id="IPR021133">
    <property type="entry name" value="HEAT_type_2"/>
</dbReference>
<keyword evidence="7" id="KW-1185">Reference proteome</keyword>
<evidence type="ECO:0000256" key="1">
    <source>
        <dbReference type="ARBA" id="ARBA00022737"/>
    </source>
</evidence>
<accession>A0AAD1X4U5</accession>
<dbReference type="Proteomes" id="UP001295684">
    <property type="component" value="Unassembled WGS sequence"/>
</dbReference>
<dbReference type="Pfam" id="PF22646">
    <property type="entry name" value="PPP2R1A-like_HEAT"/>
    <property type="match status" value="1"/>
</dbReference>
<gene>
    <name evidence="6" type="ORF">ECRASSUSDP1_LOCUS4418</name>
</gene>
<evidence type="ECO:0000256" key="3">
    <source>
        <dbReference type="PROSITE-ProRule" id="PRU00103"/>
    </source>
</evidence>
<evidence type="ECO:0000256" key="2">
    <source>
        <dbReference type="ARBA" id="ARBA00038332"/>
    </source>
</evidence>
<proteinExistence type="inferred from homology"/>
<dbReference type="InterPro" id="IPR011989">
    <property type="entry name" value="ARM-like"/>
</dbReference>
<feature type="domain" description="Phosphatase PP2A regulatory subunit A/Splicing factor 3B subunit 1-like HEAT repeat" evidence="4">
    <location>
        <begin position="276"/>
        <end position="353"/>
    </location>
</feature>
<name>A0AAD1X4U5_EUPCR</name>
<dbReference type="PROSITE" id="PS50077">
    <property type="entry name" value="HEAT_REPEAT"/>
    <property type="match status" value="6"/>
</dbReference>
<dbReference type="GO" id="GO:0000159">
    <property type="term" value="C:protein phosphatase type 2A complex"/>
    <property type="evidence" value="ECO:0007669"/>
    <property type="project" value="TreeGrafter"/>
</dbReference>
<dbReference type="PANTHER" id="PTHR10648:SF4">
    <property type="entry name" value="PROTEIN PHOSPHATASE 2 (FORMERLY 2A), REGULATORY SUBUNIT A, BETA ISOFORM-RELATED"/>
    <property type="match status" value="1"/>
</dbReference>
<dbReference type="Pfam" id="PF22956">
    <property type="entry name" value="VPS15-like_hel"/>
    <property type="match status" value="1"/>
</dbReference>
<evidence type="ECO:0000313" key="6">
    <source>
        <dbReference type="EMBL" id="CAI2363088.1"/>
    </source>
</evidence>
<dbReference type="InterPro" id="IPR055231">
    <property type="entry name" value="2AA_helical"/>
</dbReference>
<dbReference type="GO" id="GO:0005634">
    <property type="term" value="C:nucleus"/>
    <property type="evidence" value="ECO:0007669"/>
    <property type="project" value="TreeGrafter"/>
</dbReference>
<feature type="repeat" description="HEAT" evidence="3">
    <location>
        <begin position="361"/>
        <end position="398"/>
    </location>
</feature>
<dbReference type="SUPFAM" id="SSF48371">
    <property type="entry name" value="ARM repeat"/>
    <property type="match status" value="1"/>
</dbReference>
<dbReference type="AlphaFoldDB" id="A0AAD1X4U5"/>
<comment type="similarity">
    <text evidence="2">Belongs to the phosphatase 2A regulatory subunit A family.</text>
</comment>
<evidence type="ECO:0000313" key="7">
    <source>
        <dbReference type="Proteomes" id="UP001295684"/>
    </source>
</evidence>
<dbReference type="InterPro" id="IPR051023">
    <property type="entry name" value="PP2A_Regulatory_Subunit_A"/>
</dbReference>
<dbReference type="InterPro" id="IPR054573">
    <property type="entry name" value="PP2A/SF3B1-like_HEAT"/>
</dbReference>
<dbReference type="PANTHER" id="PTHR10648">
    <property type="entry name" value="SERINE/THREONINE-PROTEIN PHOSPHATASE PP2A 65 KDA REGULATORY SUBUNIT"/>
    <property type="match status" value="1"/>
</dbReference>
<dbReference type="InterPro" id="IPR016024">
    <property type="entry name" value="ARM-type_fold"/>
</dbReference>
<dbReference type="GO" id="GO:0019888">
    <property type="term" value="F:protein phosphatase regulator activity"/>
    <property type="evidence" value="ECO:0007669"/>
    <property type="project" value="TreeGrafter"/>
</dbReference>
<dbReference type="Gene3D" id="1.25.10.10">
    <property type="entry name" value="Leucine-rich Repeat Variant"/>
    <property type="match status" value="1"/>
</dbReference>
<dbReference type="GO" id="GO:0005829">
    <property type="term" value="C:cytosol"/>
    <property type="evidence" value="ECO:0007669"/>
    <property type="project" value="TreeGrafter"/>
</dbReference>
<feature type="repeat" description="HEAT" evidence="3">
    <location>
        <begin position="205"/>
        <end position="243"/>
    </location>
</feature>
<organism evidence="6 7">
    <name type="scientific">Euplotes crassus</name>
    <dbReference type="NCBI Taxonomy" id="5936"/>
    <lineage>
        <taxon>Eukaryota</taxon>
        <taxon>Sar</taxon>
        <taxon>Alveolata</taxon>
        <taxon>Ciliophora</taxon>
        <taxon>Intramacronucleata</taxon>
        <taxon>Spirotrichea</taxon>
        <taxon>Hypotrichia</taxon>
        <taxon>Euplotida</taxon>
        <taxon>Euplotidae</taxon>
        <taxon>Moneuplotes</taxon>
    </lineage>
</organism>
<comment type="caution">
    <text evidence="6">The sequence shown here is derived from an EMBL/GenBank/DDBJ whole genome shotgun (WGS) entry which is preliminary data.</text>
</comment>
<keyword evidence="1" id="KW-0677">Repeat</keyword>
<feature type="repeat" description="HEAT" evidence="3">
    <location>
        <begin position="90"/>
        <end position="128"/>
    </location>
</feature>
<feature type="repeat" description="HEAT" evidence="3">
    <location>
        <begin position="245"/>
        <end position="282"/>
    </location>
</feature>
<sequence>MEEINAVELLREELKGTSPHLFEVDEVHLKVNAIHRLKTVLLSISQDEIKSDLFPFLQDLIDTECDEVLFAIAEELGKPDICSLCDSANLLEALEKLAQSDETVVREQAANSLRNVCKAMSESDVQDLFIPLVFRLSSSDWFPGRVSACSLFSKAYESAGSHKEDLRKKFLELCNEDTPIVRRAGSKRLGEFATHVEKPYVIKEIFPILKKLAKDEQDQIRILCIESLIPIAKYLTKEENQLHAIGPLLVTSEDKNWKVRLTFAKNFAELADAFGKEITDSNLIQTFSMFLNDSEGEVKDAAIHSLSKCLKTISPERVISYVLPNIQSMYVDASSSFKGGLANTLCAMAPIVGSEVANSRVLPILLELIKDDDADVRLNVAKGMIKLAEVLGTDLLSEGVIASLSQMTKDTQWRVRSSVYDLLSDLGAALGKETFQRNLKDIFFGFLTDTAASVRNQGILKLGDLAESFGSDWVIDEIIPKLNDIYDQDKQGYLYRMCVINAGIEISRGLSKSQINAHIVPIMLKACSDSVANVRITVCKAIKKLVSTPEGAAVGANFKSTLSDLVNDSDKDVKHFATVAEEAI</sequence>
<reference evidence="6" key="1">
    <citation type="submission" date="2023-07" db="EMBL/GenBank/DDBJ databases">
        <authorList>
            <consortium name="AG Swart"/>
            <person name="Singh M."/>
            <person name="Singh A."/>
            <person name="Seah K."/>
            <person name="Emmerich C."/>
        </authorList>
    </citation>
    <scope>NUCLEOTIDE SEQUENCE</scope>
    <source>
        <strain evidence="6">DP1</strain>
    </source>
</reference>
<feature type="repeat" description="HEAT" evidence="3">
    <location>
        <begin position="400"/>
        <end position="438"/>
    </location>
</feature>
<evidence type="ECO:0000259" key="5">
    <source>
        <dbReference type="Pfam" id="PF22956"/>
    </source>
</evidence>
<feature type="domain" description="Phosphatase 2A Regulatory Subunit A helical" evidence="5">
    <location>
        <begin position="361"/>
        <end position="547"/>
    </location>
</feature>